<gene>
    <name evidence="2" type="ORF">OS493_040455</name>
</gene>
<dbReference type="Pfam" id="PF08385">
    <property type="entry name" value="DHC_N1"/>
    <property type="match status" value="1"/>
</dbReference>
<feature type="domain" description="Dynein heavy chain tail" evidence="1">
    <location>
        <begin position="57"/>
        <end position="99"/>
    </location>
</feature>
<evidence type="ECO:0000313" key="3">
    <source>
        <dbReference type="Proteomes" id="UP001163046"/>
    </source>
</evidence>
<accession>A0A9W9ZUC4</accession>
<dbReference type="AlphaFoldDB" id="A0A9W9ZUC4"/>
<evidence type="ECO:0000313" key="2">
    <source>
        <dbReference type="EMBL" id="KAJ7388006.1"/>
    </source>
</evidence>
<organism evidence="2 3">
    <name type="scientific">Desmophyllum pertusum</name>
    <dbReference type="NCBI Taxonomy" id="174260"/>
    <lineage>
        <taxon>Eukaryota</taxon>
        <taxon>Metazoa</taxon>
        <taxon>Cnidaria</taxon>
        <taxon>Anthozoa</taxon>
        <taxon>Hexacorallia</taxon>
        <taxon>Scleractinia</taxon>
        <taxon>Caryophylliina</taxon>
        <taxon>Caryophylliidae</taxon>
        <taxon>Desmophyllum</taxon>
    </lineage>
</organism>
<dbReference type="OrthoDB" id="447173at2759"/>
<feature type="non-terminal residue" evidence="2">
    <location>
        <position position="294"/>
    </location>
</feature>
<name>A0A9W9ZUC4_9CNID</name>
<evidence type="ECO:0000259" key="1">
    <source>
        <dbReference type="Pfam" id="PF08385"/>
    </source>
</evidence>
<dbReference type="Proteomes" id="UP001163046">
    <property type="component" value="Unassembled WGS sequence"/>
</dbReference>
<reference evidence="2" key="1">
    <citation type="submission" date="2023-01" db="EMBL/GenBank/DDBJ databases">
        <title>Genome assembly of the deep-sea coral Lophelia pertusa.</title>
        <authorList>
            <person name="Herrera S."/>
            <person name="Cordes E."/>
        </authorList>
    </citation>
    <scope>NUCLEOTIDE SEQUENCE</scope>
    <source>
        <strain evidence="2">USNM1676648</strain>
        <tissue evidence="2">Polyp</tissue>
    </source>
</reference>
<keyword evidence="3" id="KW-1185">Reference proteome</keyword>
<proteinExistence type="predicted"/>
<comment type="caution">
    <text evidence="2">The sequence shown here is derived from an EMBL/GenBank/DDBJ whole genome shotgun (WGS) entry which is preliminary data.</text>
</comment>
<sequence>FEQIFLLPLIGTGEEIRTQYQQLAQALDEFVRKTFNEWTSTVDKESHQASGNSSDATQIIAVLSSEERGLFRERIRSLDKKIHPGLTKLTWASKGISDYFIGECRNNCSKVQDIVDDYKNANLTISKNCKKISEMLLVKMMARGSTTTWNLKRNRLQVTHVEIVGTMKQTYEVFKHDGQEVQAQWLRYTEKMDRMVEEAFRLNVKWSLQELSRAISGDGKSAPNPLLRVKVVLEGDKPVYVIIERDEETKKIQASIKAGMSANASHLQSYLSTWDRYKSVLFITVQLLEDFNKN</sequence>
<protein>
    <recommendedName>
        <fullName evidence="1">Dynein heavy chain tail domain-containing protein</fullName>
    </recommendedName>
</protein>
<dbReference type="InterPro" id="IPR013594">
    <property type="entry name" value="Dynein_heavy_tail"/>
</dbReference>
<dbReference type="EMBL" id="MU825778">
    <property type="protein sequence ID" value="KAJ7388006.1"/>
    <property type="molecule type" value="Genomic_DNA"/>
</dbReference>